<dbReference type="PROSITE" id="PS51257">
    <property type="entry name" value="PROKAR_LIPOPROTEIN"/>
    <property type="match status" value="1"/>
</dbReference>
<feature type="transmembrane region" description="Helical" evidence="1">
    <location>
        <begin position="12"/>
        <end position="30"/>
    </location>
</feature>
<accession>A0A1Z4JMA8</accession>
<reference evidence="2 3" key="1">
    <citation type="submission" date="2017-06" db="EMBL/GenBank/DDBJ databases">
        <title>Genome sequencing of cyanobaciteial culture collection at National Institute for Environmental Studies (NIES).</title>
        <authorList>
            <person name="Hirose Y."/>
            <person name="Shimura Y."/>
            <person name="Fujisawa T."/>
            <person name="Nakamura Y."/>
            <person name="Kawachi M."/>
        </authorList>
    </citation>
    <scope>NUCLEOTIDE SEQUENCE [LARGE SCALE GENOMIC DNA]</scope>
    <source>
        <strain evidence="2 3">NIES-2135</strain>
    </source>
</reference>
<name>A0A1Z4JMA8_LEPBY</name>
<proteinExistence type="predicted"/>
<gene>
    <name evidence="2" type="ORF">NIES2135_47670</name>
</gene>
<keyword evidence="1" id="KW-0812">Transmembrane</keyword>
<dbReference type="EMBL" id="AP018203">
    <property type="protein sequence ID" value="BAY57895.1"/>
    <property type="molecule type" value="Genomic_DNA"/>
</dbReference>
<sequence length="33" mass="3625">MQTSKKHLGQSVGMAVLFAMACMMLVTFMSRMG</sequence>
<evidence type="ECO:0000313" key="3">
    <source>
        <dbReference type="Proteomes" id="UP000217895"/>
    </source>
</evidence>
<keyword evidence="3" id="KW-1185">Reference proteome</keyword>
<protein>
    <submittedName>
        <fullName evidence="2">Uncharacterized protein</fullName>
    </submittedName>
</protein>
<dbReference type="Proteomes" id="UP000217895">
    <property type="component" value="Chromosome"/>
</dbReference>
<evidence type="ECO:0000256" key="1">
    <source>
        <dbReference type="SAM" id="Phobius"/>
    </source>
</evidence>
<organism evidence="2 3">
    <name type="scientific">Leptolyngbya boryana NIES-2135</name>
    <dbReference type="NCBI Taxonomy" id="1973484"/>
    <lineage>
        <taxon>Bacteria</taxon>
        <taxon>Bacillati</taxon>
        <taxon>Cyanobacteriota</taxon>
        <taxon>Cyanophyceae</taxon>
        <taxon>Leptolyngbyales</taxon>
        <taxon>Leptolyngbyaceae</taxon>
        <taxon>Leptolyngbya group</taxon>
        <taxon>Leptolyngbya</taxon>
    </lineage>
</organism>
<keyword evidence="1" id="KW-0472">Membrane</keyword>
<dbReference type="AlphaFoldDB" id="A0A1Z4JMA8"/>
<keyword evidence="1" id="KW-1133">Transmembrane helix</keyword>
<evidence type="ECO:0000313" key="2">
    <source>
        <dbReference type="EMBL" id="BAY57895.1"/>
    </source>
</evidence>